<evidence type="ECO:0000313" key="1">
    <source>
        <dbReference type="EMBL" id="KRU23004.1"/>
    </source>
</evidence>
<dbReference type="PANTHER" id="PTHR35271">
    <property type="entry name" value="ABC TRANSPORTER, SUBSTRATE-BINDING LIPOPROTEIN-RELATED"/>
    <property type="match status" value="1"/>
</dbReference>
<proteinExistence type="predicted"/>
<sequence length="354" mass="37330">MTIASTLRLSLYGVALSAISTLGLIGCSNSSTDTAATTENSSAADVEKPAKSIAITQIVEHPSLDDMRRGIIDELADNGYVEGQNLTVNFQSAQGNTATAGQIAKQFAGDNPDAIVAISTPSAQSIVAATTTIPIIYTAVSDPLGAKLINEDGKPFQSNLTGLSSQLPLEPQLDLLQQIKPDMKTIGYVYSPGEANSVSLRDSLKQALPARGLTLLDIPANRPTDIGMATRSLQGRANIIYTSFDNNVASAFEAMTQAANELKLPIVASDEFSVKRGAAAALGVNDYDFGRTTGKMVYRVLNGEAINTIEPAVMNDLTLYISPKHAKTQGVSLPAELLKNGINVDEQAQSTDNK</sequence>
<dbReference type="CDD" id="cd06325">
    <property type="entry name" value="PBP1_ABC_unchar_transporter"/>
    <property type="match status" value="1"/>
</dbReference>
<organism evidence="1 2">
    <name type="scientific">Psychrobacter piscatorii</name>
    <dbReference type="NCBI Taxonomy" id="554343"/>
    <lineage>
        <taxon>Bacteria</taxon>
        <taxon>Pseudomonadati</taxon>
        <taxon>Pseudomonadota</taxon>
        <taxon>Gammaproteobacteria</taxon>
        <taxon>Moraxellales</taxon>
        <taxon>Moraxellaceae</taxon>
        <taxon>Psychrobacter</taxon>
    </lineage>
</organism>
<keyword evidence="2" id="KW-1185">Reference proteome</keyword>
<comment type="caution">
    <text evidence="1">The sequence shown here is derived from an EMBL/GenBank/DDBJ whole genome shotgun (WGS) entry which is preliminary data.</text>
</comment>
<dbReference type="AlphaFoldDB" id="A0A0T6DSN5"/>
<dbReference type="EMBL" id="LNDJ01000052">
    <property type="protein sequence ID" value="KRU23004.1"/>
    <property type="molecule type" value="Genomic_DNA"/>
</dbReference>
<dbReference type="PANTHER" id="PTHR35271:SF1">
    <property type="entry name" value="ABC TRANSPORTER, SUBSTRATE-BINDING LIPOPROTEIN"/>
    <property type="match status" value="1"/>
</dbReference>
<dbReference type="RefSeq" id="WP_058024148.1">
    <property type="nucleotide sequence ID" value="NZ_LNDJ01000052.1"/>
</dbReference>
<dbReference type="Proteomes" id="UP000051202">
    <property type="component" value="Unassembled WGS sequence"/>
</dbReference>
<dbReference type="STRING" id="554343.AS194_00785"/>
<evidence type="ECO:0000313" key="2">
    <source>
        <dbReference type="Proteomes" id="UP000051202"/>
    </source>
</evidence>
<dbReference type="InterPro" id="IPR028082">
    <property type="entry name" value="Peripla_BP_I"/>
</dbReference>
<name>A0A0T6DSN5_9GAMM</name>
<gene>
    <name evidence="1" type="ORF">AS194_00785</name>
</gene>
<reference evidence="1 2" key="1">
    <citation type="submission" date="2015-11" db="EMBL/GenBank/DDBJ databases">
        <title>Permanent draft genome of Psychrobacter piscatorii LQ58.</title>
        <authorList>
            <person name="Zhou M."/>
            <person name="Dong B."/>
            <person name="Liu Q."/>
        </authorList>
    </citation>
    <scope>NUCLEOTIDE SEQUENCE [LARGE SCALE GENOMIC DNA]</scope>
    <source>
        <strain evidence="1 2">LQ58</strain>
    </source>
</reference>
<protein>
    <submittedName>
        <fullName evidence="1">ABC transporter substrate-binding protein</fullName>
    </submittedName>
</protein>
<dbReference type="SUPFAM" id="SSF53822">
    <property type="entry name" value="Periplasmic binding protein-like I"/>
    <property type="match status" value="1"/>
</dbReference>
<dbReference type="InterPro" id="IPR007487">
    <property type="entry name" value="ABC_transpt-TYRBP-like"/>
</dbReference>
<dbReference type="Pfam" id="PF04392">
    <property type="entry name" value="ABC_sub_bind"/>
    <property type="match status" value="1"/>
</dbReference>
<dbReference type="Gene3D" id="3.40.50.2300">
    <property type="match status" value="2"/>
</dbReference>
<accession>A0A0T6DSN5</accession>